<protein>
    <submittedName>
        <fullName evidence="2">Unannotated protein</fullName>
    </submittedName>
</protein>
<organism evidence="2">
    <name type="scientific">freshwater metagenome</name>
    <dbReference type="NCBI Taxonomy" id="449393"/>
    <lineage>
        <taxon>unclassified sequences</taxon>
        <taxon>metagenomes</taxon>
        <taxon>ecological metagenomes</taxon>
    </lineage>
</organism>
<proteinExistence type="predicted"/>
<feature type="compositionally biased region" description="Polar residues" evidence="1">
    <location>
        <begin position="147"/>
        <end position="163"/>
    </location>
</feature>
<sequence>MSVAISARGRKTRLIGSVNESYIGQSSSNALVDWSPTGTKSGRTPNSISEATVLSPTAATFRPANDRASRPYSSSFSRIARTAFTEVNPIHSYRPETRPWIARSICCGVRGGSTEIVGTSMGTAPCPRSSDMIEPVVSWVRGISTRQPKSDLTSNQSNFSRCATTSPTTTMPTPVSFINFEILPTSDKVLAIVR</sequence>
<dbReference type="EMBL" id="CAEZXZ010000226">
    <property type="protein sequence ID" value="CAB4715979.1"/>
    <property type="molecule type" value="Genomic_DNA"/>
</dbReference>
<feature type="region of interest" description="Disordered" evidence="1">
    <location>
        <begin position="147"/>
        <end position="166"/>
    </location>
</feature>
<evidence type="ECO:0000313" key="2">
    <source>
        <dbReference type="EMBL" id="CAB4715979.1"/>
    </source>
</evidence>
<accession>A0A6J6QYL6</accession>
<reference evidence="2" key="1">
    <citation type="submission" date="2020-05" db="EMBL/GenBank/DDBJ databases">
        <authorList>
            <person name="Chiriac C."/>
            <person name="Salcher M."/>
            <person name="Ghai R."/>
            <person name="Kavagutti S V."/>
        </authorList>
    </citation>
    <scope>NUCLEOTIDE SEQUENCE</scope>
</reference>
<gene>
    <name evidence="2" type="ORF">UFOPK2625_01265</name>
</gene>
<evidence type="ECO:0000256" key="1">
    <source>
        <dbReference type="SAM" id="MobiDB-lite"/>
    </source>
</evidence>
<dbReference type="AlphaFoldDB" id="A0A6J6QYL6"/>
<name>A0A6J6QYL6_9ZZZZ</name>